<dbReference type="GO" id="GO:0004497">
    <property type="term" value="F:monooxygenase activity"/>
    <property type="evidence" value="ECO:0007669"/>
    <property type="project" value="UniProtKB-KW"/>
</dbReference>
<reference evidence="3 4" key="1">
    <citation type="submission" date="2020-08" db="EMBL/GenBank/DDBJ databases">
        <title>Sequencing the genomes of 1000 actinobacteria strains.</title>
        <authorList>
            <person name="Klenk H.-P."/>
        </authorList>
    </citation>
    <scope>NUCLEOTIDE SEQUENCE [LARGE SCALE GENOMIC DNA]</scope>
    <source>
        <strain evidence="3 4">DSM 43851</strain>
    </source>
</reference>
<dbReference type="InterPro" id="IPR002397">
    <property type="entry name" value="Cyt_P450_B"/>
</dbReference>
<dbReference type="InterPro" id="IPR036396">
    <property type="entry name" value="Cyt_P450_sf"/>
</dbReference>
<keyword evidence="2" id="KW-0408">Iron</keyword>
<keyword evidence="2" id="KW-0479">Metal-binding</keyword>
<dbReference type="PROSITE" id="PS00086">
    <property type="entry name" value="CYTOCHROME_P450"/>
    <property type="match status" value="1"/>
</dbReference>
<evidence type="ECO:0000313" key="3">
    <source>
        <dbReference type="EMBL" id="MBB5898007.1"/>
    </source>
</evidence>
<dbReference type="Pfam" id="PF00067">
    <property type="entry name" value="p450"/>
    <property type="match status" value="1"/>
</dbReference>
<gene>
    <name evidence="3" type="ORF">BJ998_009266</name>
</gene>
<dbReference type="PRINTS" id="PR00359">
    <property type="entry name" value="BP450"/>
</dbReference>
<dbReference type="GO" id="GO:0005506">
    <property type="term" value="F:iron ion binding"/>
    <property type="evidence" value="ECO:0007669"/>
    <property type="project" value="InterPro"/>
</dbReference>
<evidence type="ECO:0000256" key="1">
    <source>
        <dbReference type="ARBA" id="ARBA00010617"/>
    </source>
</evidence>
<dbReference type="InterPro" id="IPR001128">
    <property type="entry name" value="Cyt_P450"/>
</dbReference>
<proteinExistence type="inferred from homology"/>
<dbReference type="InterPro" id="IPR017972">
    <property type="entry name" value="Cyt_P450_CS"/>
</dbReference>
<dbReference type="GO" id="GO:0020037">
    <property type="term" value="F:heme binding"/>
    <property type="evidence" value="ECO:0007669"/>
    <property type="project" value="InterPro"/>
</dbReference>
<keyword evidence="2" id="KW-0560">Oxidoreductase</keyword>
<evidence type="ECO:0000256" key="2">
    <source>
        <dbReference type="RuleBase" id="RU000461"/>
    </source>
</evidence>
<keyword evidence="2" id="KW-0349">Heme</keyword>
<dbReference type="GO" id="GO:0016705">
    <property type="term" value="F:oxidoreductase activity, acting on paired donors, with incorporation or reduction of molecular oxygen"/>
    <property type="evidence" value="ECO:0007669"/>
    <property type="project" value="InterPro"/>
</dbReference>
<dbReference type="RefSeq" id="WP_221339774.1">
    <property type="nucleotide sequence ID" value="NZ_BAAAWY010000021.1"/>
</dbReference>
<dbReference type="SUPFAM" id="SSF48264">
    <property type="entry name" value="Cytochrome P450"/>
    <property type="match status" value="1"/>
</dbReference>
<accession>A0A7W9KSP7</accession>
<comment type="caution">
    <text evidence="3">The sequence shown here is derived from an EMBL/GenBank/DDBJ whole genome shotgun (WGS) entry which is preliminary data.</text>
</comment>
<dbReference type="Proteomes" id="UP000585638">
    <property type="component" value="Unassembled WGS sequence"/>
</dbReference>
<evidence type="ECO:0000313" key="4">
    <source>
        <dbReference type="Proteomes" id="UP000585638"/>
    </source>
</evidence>
<dbReference type="PANTHER" id="PTHR46696">
    <property type="entry name" value="P450, PUTATIVE (EUROFUNG)-RELATED"/>
    <property type="match status" value="1"/>
</dbReference>
<keyword evidence="2" id="KW-0503">Monooxygenase</keyword>
<organism evidence="3 4">
    <name type="scientific">Kutzneria kofuensis</name>
    <dbReference type="NCBI Taxonomy" id="103725"/>
    <lineage>
        <taxon>Bacteria</taxon>
        <taxon>Bacillati</taxon>
        <taxon>Actinomycetota</taxon>
        <taxon>Actinomycetes</taxon>
        <taxon>Pseudonocardiales</taxon>
        <taxon>Pseudonocardiaceae</taxon>
        <taxon>Kutzneria</taxon>
    </lineage>
</organism>
<keyword evidence="4" id="KW-1185">Reference proteome</keyword>
<name>A0A7W9KSP7_9PSEU</name>
<comment type="similarity">
    <text evidence="1 2">Belongs to the cytochrome P450 family.</text>
</comment>
<dbReference type="PANTHER" id="PTHR46696:SF1">
    <property type="entry name" value="CYTOCHROME P450 YJIB-RELATED"/>
    <property type="match status" value="1"/>
</dbReference>
<protein>
    <submittedName>
        <fullName evidence="3">Cytochrome P450</fullName>
    </submittedName>
</protein>
<dbReference type="Gene3D" id="1.10.630.10">
    <property type="entry name" value="Cytochrome P450"/>
    <property type="match status" value="1"/>
</dbReference>
<sequence length="392" mass="43959">MDLAPVYDPLDHQTLVDPYPLYAELRANRPIFWHDTMRSWVLTRYRDCRDVLKNYQDYARDRRRVGEDVPEFRQSLQSLDPPHQAPLRSLLMSSFRNQEPVQIAQRVQGRLQSLFDRLAERDTFDLMTEVAAPIALSVTSELIGVAEPDGPTYAEISEGIAYRMDAGLAPERAAVGDSARHRLNQLVENWLGDEDRPGVLSDVRNRAQQAQVPEHYIRNTTGMMFNASYGTIYATAGNVVLTLLRRPDLLDAIRADPRLLPTAVDELIRYDGPAQGTSRVAVCRMVVDDTVIEPGDIVLTLLAAANRDPDQFTDPERIVLDRAPNQHLSFGWGPHACVGALFGRAAIRELIVGLLRAPRRLRLAGTPTRRPTATVRTIGILPVTFHPEFAAD</sequence>
<dbReference type="AlphaFoldDB" id="A0A7W9KSP7"/>
<dbReference type="EMBL" id="JACHIR010000005">
    <property type="protein sequence ID" value="MBB5898007.1"/>
    <property type="molecule type" value="Genomic_DNA"/>
</dbReference>